<keyword evidence="1" id="KW-1133">Transmembrane helix</keyword>
<evidence type="ECO:0000313" key="3">
    <source>
        <dbReference type="Proteomes" id="UP001199355"/>
    </source>
</evidence>
<organism evidence="2 3">
    <name type="scientific">Gallintestinimicrobium propionicum</name>
    <dbReference type="NCBI Taxonomy" id="2981770"/>
    <lineage>
        <taxon>Bacteria</taxon>
        <taxon>Bacillati</taxon>
        <taxon>Bacillota</taxon>
        <taxon>Clostridia</taxon>
        <taxon>Lachnospirales</taxon>
        <taxon>Lachnospiraceae</taxon>
        <taxon>Gallintestinimicrobium</taxon>
    </lineage>
</organism>
<proteinExistence type="predicted"/>
<reference evidence="2 3" key="1">
    <citation type="submission" date="2021-10" db="EMBL/GenBank/DDBJ databases">
        <title>Anaerobic single-cell dispensing facilitates the cultivation of human gut bacteria.</title>
        <authorList>
            <person name="Afrizal A."/>
        </authorList>
    </citation>
    <scope>NUCLEOTIDE SEQUENCE [LARGE SCALE GENOMIC DNA]</scope>
    <source>
        <strain evidence="2 3">CLA-AA-H244</strain>
    </source>
</reference>
<comment type="caution">
    <text evidence="2">The sequence shown here is derived from an EMBL/GenBank/DDBJ whole genome shotgun (WGS) entry which is preliminary data.</text>
</comment>
<evidence type="ECO:0000313" key="2">
    <source>
        <dbReference type="EMBL" id="MCC2166145.1"/>
    </source>
</evidence>
<dbReference type="Proteomes" id="UP001199355">
    <property type="component" value="Unassembled WGS sequence"/>
</dbReference>
<evidence type="ECO:0000256" key="1">
    <source>
        <dbReference type="SAM" id="Phobius"/>
    </source>
</evidence>
<gene>
    <name evidence="2" type="ORF">LKD45_00255</name>
</gene>
<dbReference type="AlphaFoldDB" id="A0AAE3AV90"/>
<dbReference type="EMBL" id="JAJEQF010000001">
    <property type="protein sequence ID" value="MCC2166145.1"/>
    <property type="molecule type" value="Genomic_DNA"/>
</dbReference>
<keyword evidence="1" id="KW-0472">Membrane</keyword>
<feature type="transmembrane region" description="Helical" evidence="1">
    <location>
        <begin position="116"/>
        <end position="133"/>
    </location>
</feature>
<protein>
    <submittedName>
        <fullName evidence="2">Uncharacterized protein</fullName>
    </submittedName>
</protein>
<sequence length="179" mass="21049">MDVLKRVNRELDQEMRKQVDLIYSAAAIAFARYWDKGWGPERIRRIFDKTLETWNECGATNQISMIQMLENESGIELRIPETDKGWRELAYLNAKINVGRMSKAQMVYMRQRQKKWIGAMLMACLFLSLHRKYGFGKDRLVRLMGQIYEIETEYNFDRKKLVAACRTEAGVNLQHKFGG</sequence>
<keyword evidence="1" id="KW-0812">Transmembrane</keyword>
<dbReference type="RefSeq" id="WP_308727385.1">
    <property type="nucleotide sequence ID" value="NZ_JAJEQF010000001.1"/>
</dbReference>
<keyword evidence="3" id="KW-1185">Reference proteome</keyword>
<name>A0AAE3AV90_9FIRM</name>
<accession>A0AAE3AV90</accession>